<sequence>MKKAAIIKIIVDVLMTLALLFLMGYQLWGEAAHEWAGAGMLVLFLAHHILNRGWYKSLGGGRYTPMRVFQICVDMLLLIAMLAQMYSGIVMSRHVFAFLPIDGGMALARRLHILGAYWGFILMSVHLGLHWNMFLGMARKRTGKGTHSKLRSLLLFLIGLLIAAYGAFVFIDRDFTTYLFLQSEFVSLDYGEPIWSFYLDYISLMGLWVFLAHYLSKGLRKLGGNRKNAKGKERL</sequence>
<evidence type="ECO:0000259" key="2">
    <source>
        <dbReference type="Pfam" id="PF14358"/>
    </source>
</evidence>
<keyword evidence="1" id="KW-0812">Transmembrane</keyword>
<feature type="transmembrane region" description="Helical" evidence="1">
    <location>
        <begin position="9"/>
        <end position="28"/>
    </location>
</feature>
<feature type="domain" description="Flavinylation-associated cytochrome" evidence="2">
    <location>
        <begin position="73"/>
        <end position="131"/>
    </location>
</feature>
<dbReference type="Pfam" id="PF14358">
    <property type="entry name" value="DUF4405"/>
    <property type="match status" value="1"/>
</dbReference>
<dbReference type="SUPFAM" id="SSF81342">
    <property type="entry name" value="Transmembrane di-heme cytochromes"/>
    <property type="match status" value="1"/>
</dbReference>
<evidence type="ECO:0000256" key="1">
    <source>
        <dbReference type="SAM" id="Phobius"/>
    </source>
</evidence>
<feature type="transmembrane region" description="Helical" evidence="1">
    <location>
        <begin position="34"/>
        <end position="50"/>
    </location>
</feature>
<accession>A0A9D2NFT3</accession>
<dbReference type="AlphaFoldDB" id="A0A9D2NFT3"/>
<dbReference type="InterPro" id="IPR025517">
    <property type="entry name" value="DUF4405"/>
</dbReference>
<dbReference type="GO" id="GO:0016020">
    <property type="term" value="C:membrane"/>
    <property type="evidence" value="ECO:0007669"/>
    <property type="project" value="InterPro"/>
</dbReference>
<feature type="transmembrane region" description="Helical" evidence="1">
    <location>
        <begin position="111"/>
        <end position="131"/>
    </location>
</feature>
<keyword evidence="1" id="KW-1133">Transmembrane helix</keyword>
<reference evidence="3" key="1">
    <citation type="journal article" date="2021" name="PeerJ">
        <title>Extensive microbial diversity within the chicken gut microbiome revealed by metagenomics and culture.</title>
        <authorList>
            <person name="Gilroy R."/>
            <person name="Ravi A."/>
            <person name="Getino M."/>
            <person name="Pursley I."/>
            <person name="Horton D.L."/>
            <person name="Alikhan N.F."/>
            <person name="Baker D."/>
            <person name="Gharbi K."/>
            <person name="Hall N."/>
            <person name="Watson M."/>
            <person name="Adriaenssens E.M."/>
            <person name="Foster-Nyarko E."/>
            <person name="Jarju S."/>
            <person name="Secka A."/>
            <person name="Antonio M."/>
            <person name="Oren A."/>
            <person name="Chaudhuri R.R."/>
            <person name="La Ragione R."/>
            <person name="Hildebrand F."/>
            <person name="Pallen M.J."/>
        </authorList>
    </citation>
    <scope>NUCLEOTIDE SEQUENCE</scope>
    <source>
        <strain evidence="3">USAMLcec2-132</strain>
    </source>
</reference>
<reference evidence="3" key="2">
    <citation type="submission" date="2021-04" db="EMBL/GenBank/DDBJ databases">
        <authorList>
            <person name="Gilroy R."/>
        </authorList>
    </citation>
    <scope>NUCLEOTIDE SEQUENCE</scope>
    <source>
        <strain evidence="3">USAMLcec2-132</strain>
    </source>
</reference>
<dbReference type="Proteomes" id="UP000823891">
    <property type="component" value="Unassembled WGS sequence"/>
</dbReference>
<evidence type="ECO:0000313" key="3">
    <source>
        <dbReference type="EMBL" id="HJC23170.1"/>
    </source>
</evidence>
<evidence type="ECO:0000313" key="4">
    <source>
        <dbReference type="Proteomes" id="UP000823891"/>
    </source>
</evidence>
<feature type="transmembrane region" description="Helical" evidence="1">
    <location>
        <begin position="195"/>
        <end position="216"/>
    </location>
</feature>
<dbReference type="EMBL" id="DWWS01000021">
    <property type="protein sequence ID" value="HJC23170.1"/>
    <property type="molecule type" value="Genomic_DNA"/>
</dbReference>
<gene>
    <name evidence="3" type="ORF">H9761_05625</name>
</gene>
<dbReference type="InterPro" id="IPR016174">
    <property type="entry name" value="Di-haem_cyt_TM"/>
</dbReference>
<protein>
    <submittedName>
        <fullName evidence="3">DUF4405 domain-containing protein</fullName>
    </submittedName>
</protein>
<feature type="transmembrane region" description="Helical" evidence="1">
    <location>
        <begin position="71"/>
        <end position="91"/>
    </location>
</feature>
<proteinExistence type="predicted"/>
<comment type="caution">
    <text evidence="3">The sequence shown here is derived from an EMBL/GenBank/DDBJ whole genome shotgun (WGS) entry which is preliminary data.</text>
</comment>
<name>A0A9D2NFT3_9FIRM</name>
<dbReference type="GO" id="GO:0022904">
    <property type="term" value="P:respiratory electron transport chain"/>
    <property type="evidence" value="ECO:0007669"/>
    <property type="project" value="InterPro"/>
</dbReference>
<keyword evidence="1" id="KW-0472">Membrane</keyword>
<organism evidence="3 4">
    <name type="scientific">Candidatus Eisenbergiella merdavium</name>
    <dbReference type="NCBI Taxonomy" id="2838551"/>
    <lineage>
        <taxon>Bacteria</taxon>
        <taxon>Bacillati</taxon>
        <taxon>Bacillota</taxon>
        <taxon>Clostridia</taxon>
        <taxon>Lachnospirales</taxon>
        <taxon>Lachnospiraceae</taxon>
        <taxon>Eisenbergiella</taxon>
    </lineage>
</organism>
<feature type="transmembrane region" description="Helical" evidence="1">
    <location>
        <begin position="152"/>
        <end position="171"/>
    </location>
</feature>